<dbReference type="InterPro" id="IPR017937">
    <property type="entry name" value="Thioredoxin_CS"/>
</dbReference>
<dbReference type="GO" id="GO:0005737">
    <property type="term" value="C:cytoplasm"/>
    <property type="evidence" value="ECO:0007669"/>
    <property type="project" value="TreeGrafter"/>
</dbReference>
<dbReference type="SUPFAM" id="SSF52833">
    <property type="entry name" value="Thioredoxin-like"/>
    <property type="match status" value="1"/>
</dbReference>
<organism evidence="8 9">
    <name type="scientific">Candidatus Chloroploca asiatica</name>
    <dbReference type="NCBI Taxonomy" id="1506545"/>
    <lineage>
        <taxon>Bacteria</taxon>
        <taxon>Bacillati</taxon>
        <taxon>Chloroflexota</taxon>
        <taxon>Chloroflexia</taxon>
        <taxon>Chloroflexales</taxon>
        <taxon>Chloroflexineae</taxon>
        <taxon>Oscillochloridaceae</taxon>
        <taxon>Candidatus Chloroploca</taxon>
    </lineage>
</organism>
<dbReference type="CDD" id="cd02956">
    <property type="entry name" value="ybbN"/>
    <property type="match status" value="1"/>
</dbReference>
<keyword evidence="9" id="KW-1185">Reference proteome</keyword>
<reference evidence="8 9" key="1">
    <citation type="submission" date="2016-05" db="EMBL/GenBank/DDBJ databases">
        <authorList>
            <person name="Lavstsen T."/>
            <person name="Jespersen J.S."/>
        </authorList>
    </citation>
    <scope>NUCLEOTIDE SEQUENCE [LARGE SCALE GENOMIC DNA]</scope>
    <source>
        <strain evidence="8 9">B7-9</strain>
    </source>
</reference>
<evidence type="ECO:0000256" key="1">
    <source>
        <dbReference type="ARBA" id="ARBA00008987"/>
    </source>
</evidence>
<dbReference type="SUPFAM" id="SSF48452">
    <property type="entry name" value="TPR-like"/>
    <property type="match status" value="1"/>
</dbReference>
<proteinExistence type="inferred from homology"/>
<name>A0A2H3KRE0_9CHLR</name>
<evidence type="ECO:0000313" key="8">
    <source>
        <dbReference type="EMBL" id="PDW00105.1"/>
    </source>
</evidence>
<keyword evidence="5" id="KW-0676">Redox-active center</keyword>
<dbReference type="PANTHER" id="PTHR45663">
    <property type="entry name" value="GEO12009P1"/>
    <property type="match status" value="1"/>
</dbReference>
<evidence type="ECO:0000256" key="3">
    <source>
        <dbReference type="ARBA" id="ARBA00022982"/>
    </source>
</evidence>
<dbReference type="Pfam" id="PF14561">
    <property type="entry name" value="TPR_20"/>
    <property type="match status" value="1"/>
</dbReference>
<dbReference type="InterPro" id="IPR013766">
    <property type="entry name" value="Thioredoxin_domain"/>
</dbReference>
<dbReference type="EMBL" id="LYXE01000059">
    <property type="protein sequence ID" value="PDW00105.1"/>
    <property type="molecule type" value="Genomic_DNA"/>
</dbReference>
<dbReference type="NCBIfam" id="TIGR01068">
    <property type="entry name" value="thioredoxin"/>
    <property type="match status" value="1"/>
</dbReference>
<feature type="domain" description="Thioredoxin" evidence="7">
    <location>
        <begin position="1"/>
        <end position="123"/>
    </location>
</feature>
<accession>A0A2H3KRE0</accession>
<evidence type="ECO:0000259" key="7">
    <source>
        <dbReference type="PROSITE" id="PS51352"/>
    </source>
</evidence>
<dbReference type="PANTHER" id="PTHR45663:SF11">
    <property type="entry name" value="GEO12009P1"/>
    <property type="match status" value="1"/>
</dbReference>
<dbReference type="GO" id="GO:0006950">
    <property type="term" value="P:response to stress"/>
    <property type="evidence" value="ECO:0007669"/>
    <property type="project" value="UniProtKB-ARBA"/>
</dbReference>
<dbReference type="InterPro" id="IPR005746">
    <property type="entry name" value="Thioredoxin"/>
</dbReference>
<evidence type="ECO:0000256" key="4">
    <source>
        <dbReference type="ARBA" id="ARBA00023157"/>
    </source>
</evidence>
<dbReference type="FunFam" id="3.40.30.10:FF:000001">
    <property type="entry name" value="Thioredoxin"/>
    <property type="match status" value="1"/>
</dbReference>
<evidence type="ECO:0000256" key="5">
    <source>
        <dbReference type="ARBA" id="ARBA00023284"/>
    </source>
</evidence>
<comment type="similarity">
    <text evidence="1">Belongs to the thioredoxin family.</text>
</comment>
<keyword evidence="2" id="KW-0813">Transport</keyword>
<dbReference type="Gene3D" id="3.40.30.10">
    <property type="entry name" value="Glutaredoxin"/>
    <property type="match status" value="1"/>
</dbReference>
<protein>
    <recommendedName>
        <fullName evidence="6">Thioredoxin</fullName>
    </recommendedName>
</protein>
<sequence>MLSGMTKQPGEAGKAGTVEVNERNFQQEVIERSREVPVVIDFWAPWCGPCRTLGPTLERLAAEAKGAWILAKVNVDENQRLAQAFRVQSIPAVMAVSNGQVVEQFVGALPESQVRTWLKGFVGEQSTPGGSLLEAARELETTDPQGAIARYRLILGDDPDDAEALFALGRLLMFQGEPEGLETLRQVPTGSPFFARAQAVIPLKDFFVDMPADTPPSELVLRYHQASQAVRRGDYSSAMDDLLAIVMRDRTFHDDGARKALLGLFALLGDEHPLVPAYRRKLANALF</sequence>
<dbReference type="InterPro" id="IPR036249">
    <property type="entry name" value="Thioredoxin-like_sf"/>
</dbReference>
<dbReference type="Pfam" id="PF00085">
    <property type="entry name" value="Thioredoxin"/>
    <property type="match status" value="1"/>
</dbReference>
<evidence type="ECO:0000313" key="9">
    <source>
        <dbReference type="Proteomes" id="UP000220922"/>
    </source>
</evidence>
<dbReference type="Gene3D" id="1.25.40.10">
    <property type="entry name" value="Tetratricopeptide repeat domain"/>
    <property type="match status" value="1"/>
</dbReference>
<dbReference type="Proteomes" id="UP000220922">
    <property type="component" value="Unassembled WGS sequence"/>
</dbReference>
<dbReference type="OrthoDB" id="9790390at2"/>
<keyword evidence="3" id="KW-0249">Electron transport</keyword>
<dbReference type="AlphaFoldDB" id="A0A2H3KRE0"/>
<evidence type="ECO:0000256" key="6">
    <source>
        <dbReference type="NCBIfam" id="TIGR01068"/>
    </source>
</evidence>
<comment type="caution">
    <text evidence="8">The sequence shown here is derived from an EMBL/GenBank/DDBJ whole genome shotgun (WGS) entry which is preliminary data.</text>
</comment>
<gene>
    <name evidence="8" type="ORF">A9Q02_10900</name>
</gene>
<keyword evidence="4" id="KW-1015">Disulfide bond</keyword>
<dbReference type="GO" id="GO:0015035">
    <property type="term" value="F:protein-disulfide reductase activity"/>
    <property type="evidence" value="ECO:0007669"/>
    <property type="project" value="UniProtKB-UniRule"/>
</dbReference>
<dbReference type="PROSITE" id="PS00194">
    <property type="entry name" value="THIOREDOXIN_1"/>
    <property type="match status" value="1"/>
</dbReference>
<dbReference type="InterPro" id="IPR011990">
    <property type="entry name" value="TPR-like_helical_dom_sf"/>
</dbReference>
<evidence type="ECO:0000256" key="2">
    <source>
        <dbReference type="ARBA" id="ARBA00022448"/>
    </source>
</evidence>
<dbReference type="PROSITE" id="PS51352">
    <property type="entry name" value="THIOREDOXIN_2"/>
    <property type="match status" value="1"/>
</dbReference>